<comment type="caution">
    <text evidence="13">The sequence shown here is derived from an EMBL/GenBank/DDBJ whole genome shotgun (WGS) entry which is preliminary data.</text>
</comment>
<keyword evidence="6" id="KW-0418">Kinase</keyword>
<evidence type="ECO:0000259" key="10">
    <source>
        <dbReference type="PROSITE" id="PS50109"/>
    </source>
</evidence>
<dbReference type="Gene3D" id="3.30.565.10">
    <property type="entry name" value="Histidine kinase-like ATPase, C-terminal domain"/>
    <property type="match status" value="1"/>
</dbReference>
<dbReference type="PANTHER" id="PTHR43065">
    <property type="entry name" value="SENSOR HISTIDINE KINASE"/>
    <property type="match status" value="1"/>
</dbReference>
<dbReference type="GO" id="GO:0000155">
    <property type="term" value="F:phosphorelay sensor kinase activity"/>
    <property type="evidence" value="ECO:0007669"/>
    <property type="project" value="InterPro"/>
</dbReference>
<dbReference type="SMART" id="SM00448">
    <property type="entry name" value="REC"/>
    <property type="match status" value="2"/>
</dbReference>
<dbReference type="Gene3D" id="3.30.450.20">
    <property type="entry name" value="PAS domain"/>
    <property type="match status" value="1"/>
</dbReference>
<dbReference type="PANTHER" id="PTHR43065:SF49">
    <property type="entry name" value="HISTIDINE KINASE"/>
    <property type="match status" value="1"/>
</dbReference>
<feature type="domain" description="Histidine kinase" evidence="10">
    <location>
        <begin position="384"/>
        <end position="607"/>
    </location>
</feature>
<dbReference type="Pfam" id="PF00072">
    <property type="entry name" value="Response_reg"/>
    <property type="match status" value="2"/>
</dbReference>
<dbReference type="GO" id="GO:0006355">
    <property type="term" value="P:regulation of DNA-templated transcription"/>
    <property type="evidence" value="ECO:0007669"/>
    <property type="project" value="InterPro"/>
</dbReference>
<dbReference type="Gene3D" id="3.40.50.2300">
    <property type="match status" value="2"/>
</dbReference>
<dbReference type="CDD" id="cd00082">
    <property type="entry name" value="HisKA"/>
    <property type="match status" value="1"/>
</dbReference>
<dbReference type="InterPro" id="IPR013767">
    <property type="entry name" value="PAS_fold"/>
</dbReference>
<evidence type="ECO:0000313" key="13">
    <source>
        <dbReference type="EMBL" id="NEX59587.1"/>
    </source>
</evidence>
<dbReference type="InterPro" id="IPR003661">
    <property type="entry name" value="HisK_dim/P_dom"/>
</dbReference>
<dbReference type="SUPFAM" id="SSF52172">
    <property type="entry name" value="CheY-like"/>
    <property type="match status" value="2"/>
</dbReference>
<dbReference type="PRINTS" id="PR00344">
    <property type="entry name" value="BCTRLSENSOR"/>
</dbReference>
<evidence type="ECO:0000256" key="1">
    <source>
        <dbReference type="ARBA" id="ARBA00000085"/>
    </source>
</evidence>
<dbReference type="InterPro" id="IPR003594">
    <property type="entry name" value="HATPase_dom"/>
</dbReference>
<keyword evidence="14" id="KW-1185">Reference proteome</keyword>
<dbReference type="InterPro" id="IPR000014">
    <property type="entry name" value="PAS"/>
</dbReference>
<keyword evidence="5" id="KW-0547">Nucleotide-binding</keyword>
<evidence type="ECO:0000256" key="9">
    <source>
        <dbReference type="PROSITE-ProRule" id="PRU00169"/>
    </source>
</evidence>
<evidence type="ECO:0000256" key="6">
    <source>
        <dbReference type="ARBA" id="ARBA00022777"/>
    </source>
</evidence>
<dbReference type="InterPro" id="IPR011006">
    <property type="entry name" value="CheY-like_superfamily"/>
</dbReference>
<dbReference type="InterPro" id="IPR035965">
    <property type="entry name" value="PAS-like_dom_sf"/>
</dbReference>
<evidence type="ECO:0000256" key="3">
    <source>
        <dbReference type="ARBA" id="ARBA00022553"/>
    </source>
</evidence>
<sequence length="902" mass="97852">MLDQSPKDDATLASLRREAVNFAALGFSGVRIANAADETIVAGGAMELPGAPMAVRLTQAPGKAMLIWKDGFLFHQEHDIVDKERHLGKIVLERPLLLFHELMEQAQRISASSDLVLCARDADDVACFPSRHDPKAVRYPMFNARGEASGPVARALAGQSGSARIRDARGAQVLAGYFPLPNRQLAVMEKIDASELYLPLRERFPWLVGAVLLFIAAGTLLLRRWVQPLAGRISAQRERMHAILDNTNDAFLSITAGGVISDWNREAQRMFGWPASEAIGRNFVELLIPPPERKARSLDLQRFLADETEVRPAPRLEIMVVDRAGNAMPAELSAAPFRDGRSVALGIFLRDLRPSRDAARELEEARLALMQAQKLDAVGKLTGGIAHDFNNVLQVLKGSLQLIQLENENRQQVQQRATTAMGAVDRGARLSSQLLAFARKQPLRPAVTNLGRMLRDMNDLLQRAAGETIAMETIIAAGLWNTLVDRHQLEQVVLNLVINARDAMDGQGRITLQASNAELDQADLPPAAGLKAGQYIMLAISDTGCGMSPGVADRAFEPFFTTKPEGKGTGLGLSMAYGFVKQSGGHIAIRSQPGQGTTVTIYLPRTRDEEDRIVAPRLERVVGGSETILVVEDDLGVQATAVQMLTQLGYRVLKADQAEAAMAIVESGAKVDLLFTDVVMPGALRSPELARRALALLPGLKVLYTSGYTENAIVQGGRLNPGVHLLTKPYQREDLARKLRELLDPALSEVFQGAPESIHNTECKSMRDVPESAYDPDASPHQAPVRRIVFVEDNDDFRGMAAEMLCILGCEVESFASAEAALDVLRNGGFDTLITDITLNGMSGIELAGTASSLHPELKIILASGGDAPASDAAGFKYESLNKPFLLQDLADMLQRTAPAEA</sequence>
<keyword evidence="7" id="KW-0067">ATP-binding</keyword>
<dbReference type="GO" id="GO:0005524">
    <property type="term" value="F:ATP binding"/>
    <property type="evidence" value="ECO:0007669"/>
    <property type="project" value="UniProtKB-KW"/>
</dbReference>
<dbReference type="InterPro" id="IPR001789">
    <property type="entry name" value="Sig_transdc_resp-reg_receiver"/>
</dbReference>
<dbReference type="AlphaFoldDB" id="A0A6B3SFB4"/>
<name>A0A6B3SFB4_9BURK</name>
<dbReference type="InterPro" id="IPR004358">
    <property type="entry name" value="Sig_transdc_His_kin-like_C"/>
</dbReference>
<keyword evidence="4" id="KW-0808">Transferase</keyword>
<accession>A0A6B3SFB4</accession>
<feature type="domain" description="PAS" evidence="12">
    <location>
        <begin position="236"/>
        <end position="307"/>
    </location>
</feature>
<evidence type="ECO:0000256" key="4">
    <source>
        <dbReference type="ARBA" id="ARBA00022679"/>
    </source>
</evidence>
<dbReference type="EMBL" id="JAAIVB010000004">
    <property type="protein sequence ID" value="NEX59587.1"/>
    <property type="molecule type" value="Genomic_DNA"/>
</dbReference>
<reference evidence="13 14" key="1">
    <citation type="submission" date="2020-02" db="EMBL/GenBank/DDBJ databases">
        <authorList>
            <person name="Kim M.K."/>
        </authorList>
    </citation>
    <scope>NUCLEOTIDE SEQUENCE [LARGE SCALE GENOMIC DNA]</scope>
    <source>
        <strain evidence="13 14">17J57-3</strain>
    </source>
</reference>
<feature type="domain" description="Response regulatory" evidence="11">
    <location>
        <begin position="627"/>
        <end position="743"/>
    </location>
</feature>
<organism evidence="13 14">
    <name type="scientific">Noviherbaspirillum galbum</name>
    <dbReference type="NCBI Taxonomy" id="2709383"/>
    <lineage>
        <taxon>Bacteria</taxon>
        <taxon>Pseudomonadati</taxon>
        <taxon>Pseudomonadota</taxon>
        <taxon>Betaproteobacteria</taxon>
        <taxon>Burkholderiales</taxon>
        <taxon>Oxalobacteraceae</taxon>
        <taxon>Noviherbaspirillum</taxon>
    </lineage>
</organism>
<dbReference type="InterPro" id="IPR005467">
    <property type="entry name" value="His_kinase_dom"/>
</dbReference>
<dbReference type="InterPro" id="IPR036097">
    <property type="entry name" value="HisK_dim/P_sf"/>
</dbReference>
<dbReference type="NCBIfam" id="TIGR00229">
    <property type="entry name" value="sensory_box"/>
    <property type="match status" value="1"/>
</dbReference>
<evidence type="ECO:0000256" key="7">
    <source>
        <dbReference type="ARBA" id="ARBA00022840"/>
    </source>
</evidence>
<dbReference type="CDD" id="cd00130">
    <property type="entry name" value="PAS"/>
    <property type="match status" value="1"/>
</dbReference>
<dbReference type="Pfam" id="PF02518">
    <property type="entry name" value="HATPase_c"/>
    <property type="match status" value="1"/>
</dbReference>
<dbReference type="SMART" id="SM00387">
    <property type="entry name" value="HATPase_c"/>
    <property type="match status" value="1"/>
</dbReference>
<dbReference type="Proteomes" id="UP000482155">
    <property type="component" value="Unassembled WGS sequence"/>
</dbReference>
<feature type="modified residue" description="4-aspartylphosphate" evidence="9">
    <location>
        <position position="836"/>
    </location>
</feature>
<dbReference type="CDD" id="cd00156">
    <property type="entry name" value="REC"/>
    <property type="match status" value="1"/>
</dbReference>
<feature type="modified residue" description="4-aspartylphosphate" evidence="9">
    <location>
        <position position="677"/>
    </location>
</feature>
<dbReference type="Pfam" id="PF00989">
    <property type="entry name" value="PAS"/>
    <property type="match status" value="1"/>
</dbReference>
<evidence type="ECO:0000313" key="14">
    <source>
        <dbReference type="Proteomes" id="UP000482155"/>
    </source>
</evidence>
<dbReference type="PROSITE" id="PS50109">
    <property type="entry name" value="HIS_KIN"/>
    <property type="match status" value="1"/>
</dbReference>
<evidence type="ECO:0000256" key="8">
    <source>
        <dbReference type="ARBA" id="ARBA00023012"/>
    </source>
</evidence>
<dbReference type="SUPFAM" id="SSF55874">
    <property type="entry name" value="ATPase domain of HSP90 chaperone/DNA topoisomerase II/histidine kinase"/>
    <property type="match status" value="1"/>
</dbReference>
<dbReference type="SUPFAM" id="SSF55785">
    <property type="entry name" value="PYP-like sensor domain (PAS domain)"/>
    <property type="match status" value="1"/>
</dbReference>
<dbReference type="EC" id="2.7.13.3" evidence="2"/>
<evidence type="ECO:0000259" key="12">
    <source>
        <dbReference type="PROSITE" id="PS50112"/>
    </source>
</evidence>
<proteinExistence type="predicted"/>
<evidence type="ECO:0000256" key="5">
    <source>
        <dbReference type="ARBA" id="ARBA00022741"/>
    </source>
</evidence>
<dbReference type="PROSITE" id="PS50112">
    <property type="entry name" value="PAS"/>
    <property type="match status" value="1"/>
</dbReference>
<protein>
    <recommendedName>
        <fullName evidence="2">histidine kinase</fullName>
        <ecNumber evidence="2">2.7.13.3</ecNumber>
    </recommendedName>
</protein>
<keyword evidence="8" id="KW-0902">Two-component regulatory system</keyword>
<dbReference type="SMART" id="SM00388">
    <property type="entry name" value="HisKA"/>
    <property type="match status" value="1"/>
</dbReference>
<dbReference type="InterPro" id="IPR036890">
    <property type="entry name" value="HATPase_C_sf"/>
</dbReference>
<keyword evidence="3 9" id="KW-0597">Phosphoprotein</keyword>
<dbReference type="Gene3D" id="1.10.287.130">
    <property type="match status" value="1"/>
</dbReference>
<dbReference type="PROSITE" id="PS50110">
    <property type="entry name" value="RESPONSE_REGULATORY"/>
    <property type="match status" value="2"/>
</dbReference>
<dbReference type="SMART" id="SM00091">
    <property type="entry name" value="PAS"/>
    <property type="match status" value="1"/>
</dbReference>
<feature type="domain" description="Response regulatory" evidence="11">
    <location>
        <begin position="787"/>
        <end position="898"/>
    </location>
</feature>
<evidence type="ECO:0000256" key="2">
    <source>
        <dbReference type="ARBA" id="ARBA00012438"/>
    </source>
</evidence>
<dbReference type="SUPFAM" id="SSF47384">
    <property type="entry name" value="Homodimeric domain of signal transducing histidine kinase"/>
    <property type="match status" value="1"/>
</dbReference>
<evidence type="ECO:0000259" key="11">
    <source>
        <dbReference type="PROSITE" id="PS50110"/>
    </source>
</evidence>
<gene>
    <name evidence="13" type="ORF">G3574_00710</name>
</gene>
<comment type="catalytic activity">
    <reaction evidence="1">
        <text>ATP + protein L-histidine = ADP + protein N-phospho-L-histidine.</text>
        <dbReference type="EC" id="2.7.13.3"/>
    </reaction>
</comment>